<evidence type="ECO:0000313" key="1">
    <source>
        <dbReference type="EMBL" id="BEV03096.1"/>
    </source>
</evidence>
<sequence length="235" mass="26424">MKKTLLILGLATLFSCNRENENLGITEQSYSSSKTTSSRSGDIGAQNIDFLPYNSECEIGEAIFPIDNLPSAIINPNIKVNTKYDPLLTSPDTTSLPELIINYLNNRGIIVQQTLFNNNTPPAGSYFENNFYKEFTFTEGKPTAPDDNGNIVPFITFTFDNYMDNDKASIVVQNVYSKIVKNMPASAKGTIKAIRIFYKNDYICSSSQLQEERRNLKIQVIYKLNYATHTPVLEL</sequence>
<name>A0ABN7C9U5_9FLAO</name>
<dbReference type="PROSITE" id="PS51257">
    <property type="entry name" value="PROKAR_LIPOPROTEIN"/>
    <property type="match status" value="1"/>
</dbReference>
<organism evidence="1 2">
    <name type="scientific">Chryseobacterium gambrini</name>
    <dbReference type="NCBI Taxonomy" id="373672"/>
    <lineage>
        <taxon>Bacteria</taxon>
        <taxon>Pseudomonadati</taxon>
        <taxon>Bacteroidota</taxon>
        <taxon>Flavobacteriia</taxon>
        <taxon>Flavobacteriales</taxon>
        <taxon>Weeksellaceae</taxon>
        <taxon>Chryseobacterium group</taxon>
        <taxon>Chryseobacterium</taxon>
    </lineage>
</organism>
<dbReference type="RefSeq" id="WP_338614136.1">
    <property type="nucleotide sequence ID" value="NZ_AP029022.1"/>
</dbReference>
<evidence type="ECO:0000313" key="2">
    <source>
        <dbReference type="Proteomes" id="UP001380186"/>
    </source>
</evidence>
<evidence type="ECO:0008006" key="3">
    <source>
        <dbReference type="Google" id="ProtNLM"/>
    </source>
</evidence>
<dbReference type="EMBL" id="AP029022">
    <property type="protein sequence ID" value="BEV03096.1"/>
    <property type="molecule type" value="Genomic_DNA"/>
</dbReference>
<reference evidence="1 2" key="1">
    <citation type="journal article" date="2020" name="Microbes Environ.">
        <title>Synthetic bacterial community of duckweed: a simple and stable system to study plant-microbe interactions.</title>
        <authorList>
            <person name="Ishizawa H."/>
            <person name="Tada M."/>
            <person name="Kuroda M."/>
            <person name="Inoue D."/>
            <person name="Futamata H."/>
            <person name="Ike M."/>
        </authorList>
    </citation>
    <scope>NUCLEOTIDE SEQUENCE [LARGE SCALE GENOMIC DNA]</scope>
    <source>
        <strain evidence="1 2">DW100</strain>
    </source>
</reference>
<protein>
    <recommendedName>
        <fullName evidence="3">Lipoprotein</fullName>
    </recommendedName>
</protein>
<keyword evidence="2" id="KW-1185">Reference proteome</keyword>
<gene>
    <name evidence="1" type="ORF">CRDW_04700</name>
</gene>
<accession>A0ABN7C9U5</accession>
<dbReference type="Proteomes" id="UP001380186">
    <property type="component" value="Chromosome"/>
</dbReference>
<proteinExistence type="predicted"/>